<keyword evidence="4 5" id="KW-0732">Signal</keyword>
<feature type="domain" description="Solute-binding protein family 5" evidence="6">
    <location>
        <begin position="83"/>
        <end position="467"/>
    </location>
</feature>
<dbReference type="eggNOG" id="COG4166">
    <property type="taxonomic scope" value="Bacteria"/>
</dbReference>
<dbReference type="EMBL" id="HF563609">
    <property type="protein sequence ID" value="CCP26872.1"/>
    <property type="molecule type" value="Genomic_DNA"/>
</dbReference>
<accession>F4LQN0</accession>
<protein>
    <submittedName>
        <fullName evidence="7">ABC-type transporter, periplasmic subunit</fullName>
    </submittedName>
</protein>
<evidence type="ECO:0000259" key="6">
    <source>
        <dbReference type="Pfam" id="PF00496"/>
    </source>
</evidence>
<dbReference type="PATRIC" id="fig|1209989.3.peg.2364"/>
<dbReference type="PROSITE" id="PS51257">
    <property type="entry name" value="PROKAR_LIPOPROTEIN"/>
    <property type="match status" value="1"/>
</dbReference>
<dbReference type="InterPro" id="IPR000914">
    <property type="entry name" value="SBP_5_dom"/>
</dbReference>
<comment type="similarity">
    <text evidence="2">Belongs to the bacterial solute-binding protein 5 family.</text>
</comment>
<evidence type="ECO:0000256" key="3">
    <source>
        <dbReference type="ARBA" id="ARBA00022448"/>
    </source>
</evidence>
<feature type="chain" id="PRO_5039602537" evidence="5">
    <location>
        <begin position="21"/>
        <end position="552"/>
    </location>
</feature>
<dbReference type="OrthoDB" id="239741at2"/>
<dbReference type="GO" id="GO:0042597">
    <property type="term" value="C:periplasmic space"/>
    <property type="evidence" value="ECO:0007669"/>
    <property type="project" value="UniProtKB-ARBA"/>
</dbReference>
<evidence type="ECO:0000256" key="5">
    <source>
        <dbReference type="SAM" id="SignalP"/>
    </source>
</evidence>
<dbReference type="PANTHER" id="PTHR30290">
    <property type="entry name" value="PERIPLASMIC BINDING COMPONENT OF ABC TRANSPORTER"/>
    <property type="match status" value="1"/>
</dbReference>
<name>F4LQN0_TEPAE</name>
<dbReference type="PIRSF" id="PIRSF002741">
    <property type="entry name" value="MppA"/>
    <property type="match status" value="1"/>
</dbReference>
<evidence type="ECO:0000256" key="1">
    <source>
        <dbReference type="ARBA" id="ARBA00004193"/>
    </source>
</evidence>
<dbReference type="KEGG" id="tae:TepiRe1_2049"/>
<organism evidence="7 8">
    <name type="scientific">Tepidanaerobacter acetatoxydans (strain DSM 21804 / JCM 16047 / Re1)</name>
    <dbReference type="NCBI Taxonomy" id="1209989"/>
    <lineage>
        <taxon>Bacteria</taxon>
        <taxon>Bacillati</taxon>
        <taxon>Bacillota</taxon>
        <taxon>Clostridia</taxon>
        <taxon>Thermosediminibacterales</taxon>
        <taxon>Tepidanaerobacteraceae</taxon>
        <taxon>Tepidanaerobacter</taxon>
    </lineage>
</organism>
<evidence type="ECO:0000256" key="4">
    <source>
        <dbReference type="ARBA" id="ARBA00022729"/>
    </source>
</evidence>
<gene>
    <name evidence="7" type="ordered locus">TEPIRE1_2049</name>
</gene>
<feature type="signal peptide" evidence="5">
    <location>
        <begin position="1"/>
        <end position="20"/>
    </location>
</feature>
<dbReference type="GO" id="GO:0015833">
    <property type="term" value="P:peptide transport"/>
    <property type="evidence" value="ECO:0007669"/>
    <property type="project" value="TreeGrafter"/>
</dbReference>
<dbReference type="RefSeq" id="WP_013778955.1">
    <property type="nucleotide sequence ID" value="NC_015519.1"/>
</dbReference>
<dbReference type="Pfam" id="PF00496">
    <property type="entry name" value="SBP_bac_5"/>
    <property type="match status" value="1"/>
</dbReference>
<evidence type="ECO:0000256" key="2">
    <source>
        <dbReference type="ARBA" id="ARBA00005695"/>
    </source>
</evidence>
<dbReference type="Gene3D" id="3.90.76.10">
    <property type="entry name" value="Dipeptide-binding Protein, Domain 1"/>
    <property type="match status" value="1"/>
</dbReference>
<accession>L0S4W8</accession>
<dbReference type="KEGG" id="tep:TepRe1_1904"/>
<comment type="subcellular location">
    <subcellularLocation>
        <location evidence="1">Cell membrane</location>
        <topology evidence="1">Lipid-anchor</topology>
    </subcellularLocation>
</comment>
<proteinExistence type="inferred from homology"/>
<dbReference type="InterPro" id="IPR023765">
    <property type="entry name" value="SBP_5_CS"/>
</dbReference>
<dbReference type="Proteomes" id="UP000010802">
    <property type="component" value="Chromosome"/>
</dbReference>
<dbReference type="InterPro" id="IPR030678">
    <property type="entry name" value="Peptide/Ni-bd"/>
</dbReference>
<dbReference type="Gene3D" id="3.10.105.10">
    <property type="entry name" value="Dipeptide-binding Protein, Domain 3"/>
    <property type="match status" value="1"/>
</dbReference>
<dbReference type="AlphaFoldDB" id="F4LQN0"/>
<dbReference type="SUPFAM" id="SSF53850">
    <property type="entry name" value="Periplasmic binding protein-like II"/>
    <property type="match status" value="1"/>
</dbReference>
<dbReference type="GO" id="GO:1904680">
    <property type="term" value="F:peptide transmembrane transporter activity"/>
    <property type="evidence" value="ECO:0007669"/>
    <property type="project" value="TreeGrafter"/>
</dbReference>
<dbReference type="GO" id="GO:0043190">
    <property type="term" value="C:ATP-binding cassette (ABC) transporter complex"/>
    <property type="evidence" value="ECO:0007669"/>
    <property type="project" value="InterPro"/>
</dbReference>
<dbReference type="Gene3D" id="3.40.190.10">
    <property type="entry name" value="Periplasmic binding protein-like II"/>
    <property type="match status" value="1"/>
</dbReference>
<dbReference type="HOGENOM" id="CLU_017028_7_4_9"/>
<dbReference type="PROSITE" id="PS01040">
    <property type="entry name" value="SBP_BACTERIAL_5"/>
    <property type="match status" value="1"/>
</dbReference>
<dbReference type="CDD" id="cd00995">
    <property type="entry name" value="PBP2_NikA_DppA_OppA_like"/>
    <property type="match status" value="1"/>
</dbReference>
<dbReference type="InterPro" id="IPR039424">
    <property type="entry name" value="SBP_5"/>
</dbReference>
<keyword evidence="8" id="KW-1185">Reference proteome</keyword>
<sequence length="552" mass="62772">MLKKSLIVMLALLIAATALAGCGQKPAEQGKEEQPQKEASKILRVGIISNPPKLDPVFATDTSSARVIYQIFETLVDYDNDGNVQPLLAESWDISEDALEYVFHLRKGVKFHSSVAGEPTANGGREVTADDWIWSFNYILNPDTNSPRAYFLDMIKGYEDYQKKKTEQIAGISKVDDYTIKIELDYPFAPFLSVLAYNTFNVLPKEDVEKHGTDQFNFHPVGTGPFKFEEWIQDDKIVLSKNENYWAKDENGNQLPYLDGVEFGIVTDLAMQWTEFGLGNFDIIEEVDDPYYHEAKEMPNFIERAELATYYYGFNLTMAPFKDNKPLRQAFNYAIDRQGLIDIVRNGRALPASGALPPGMMGYDESIEPKYTYDVEKAKALLKEAGYPNGIKVELTYNTSDAHKRIAEALQAQFKQTGIDVSLKNIDWGALLDAADRLEMPFFRMGWTADYPDPDNFLYVLLHSDNIGPNGNYTGFSNKDFDEITMKARTETDPAVREELYKKAESIAREEAPWLFIYHYTTHGLAQPYVKNMRVPFFGAYSLKYTNLDIEK</sequence>
<evidence type="ECO:0000313" key="7">
    <source>
        <dbReference type="EMBL" id="CCP26872.1"/>
    </source>
</evidence>
<reference evidence="8" key="1">
    <citation type="journal article" date="2013" name="Genome Announc.">
        <title>First genome sequence of a syntrophic acetate-oxidizing bacterium, Tepidanaerobacter acetatoxydans strain Re1.</title>
        <authorList>
            <person name="Manzoor S."/>
            <person name="Bongcam-Rudloff E."/>
            <person name="Schnurer A."/>
            <person name="Muller B."/>
        </authorList>
    </citation>
    <scope>NUCLEOTIDE SEQUENCE [LARGE SCALE GENOMIC DNA]</scope>
    <source>
        <strain evidence="8">Re1</strain>
    </source>
</reference>
<dbReference type="PANTHER" id="PTHR30290:SF9">
    <property type="entry name" value="OLIGOPEPTIDE-BINDING PROTEIN APPA"/>
    <property type="match status" value="1"/>
</dbReference>
<evidence type="ECO:0000313" key="8">
    <source>
        <dbReference type="Proteomes" id="UP000010802"/>
    </source>
</evidence>
<dbReference type="STRING" id="1209989.TepRe1_1904"/>
<keyword evidence="3" id="KW-0813">Transport</keyword>